<dbReference type="PROSITE" id="PS00211">
    <property type="entry name" value="ABC_TRANSPORTER_1"/>
    <property type="match status" value="1"/>
</dbReference>
<dbReference type="AlphaFoldDB" id="A0A1I3CCZ0"/>
<protein>
    <submittedName>
        <fullName evidence="10">ATP-binding cassette, subfamily C, CydC</fullName>
    </submittedName>
</protein>
<accession>A0A1I3CCZ0</accession>
<evidence type="ECO:0000256" key="4">
    <source>
        <dbReference type="ARBA" id="ARBA00022840"/>
    </source>
</evidence>
<dbReference type="GO" id="GO:0016887">
    <property type="term" value="F:ATP hydrolysis activity"/>
    <property type="evidence" value="ECO:0007669"/>
    <property type="project" value="InterPro"/>
</dbReference>
<dbReference type="GO" id="GO:0005524">
    <property type="term" value="F:ATP binding"/>
    <property type="evidence" value="ECO:0007669"/>
    <property type="project" value="UniProtKB-KW"/>
</dbReference>
<feature type="transmembrane region" description="Helical" evidence="7">
    <location>
        <begin position="258"/>
        <end position="277"/>
    </location>
</feature>
<feature type="transmembrane region" description="Helical" evidence="7">
    <location>
        <begin position="289"/>
        <end position="310"/>
    </location>
</feature>
<dbReference type="RefSeq" id="WP_092092391.1">
    <property type="nucleotide sequence ID" value="NZ_FOQE01000016.1"/>
</dbReference>
<dbReference type="Proteomes" id="UP000198668">
    <property type="component" value="Unassembled WGS sequence"/>
</dbReference>
<keyword evidence="6 7" id="KW-0472">Membrane</keyword>
<keyword evidence="3" id="KW-0547">Nucleotide-binding</keyword>
<evidence type="ECO:0000256" key="2">
    <source>
        <dbReference type="ARBA" id="ARBA00022692"/>
    </source>
</evidence>
<dbReference type="InterPro" id="IPR027417">
    <property type="entry name" value="P-loop_NTPase"/>
</dbReference>
<dbReference type="EMBL" id="FOQE01000016">
    <property type="protein sequence ID" value="SFH72293.1"/>
    <property type="molecule type" value="Genomic_DNA"/>
</dbReference>
<dbReference type="GO" id="GO:0045454">
    <property type="term" value="P:cell redox homeostasis"/>
    <property type="evidence" value="ECO:0007669"/>
    <property type="project" value="InterPro"/>
</dbReference>
<dbReference type="CDD" id="cd03247">
    <property type="entry name" value="ABCC_cytochrome_bd"/>
    <property type="match status" value="1"/>
</dbReference>
<evidence type="ECO:0000256" key="7">
    <source>
        <dbReference type="SAM" id="Phobius"/>
    </source>
</evidence>
<dbReference type="InterPro" id="IPR039421">
    <property type="entry name" value="Type_1_exporter"/>
</dbReference>
<dbReference type="GO" id="GO:0034775">
    <property type="term" value="P:glutathione transmembrane transport"/>
    <property type="evidence" value="ECO:0007669"/>
    <property type="project" value="InterPro"/>
</dbReference>
<dbReference type="SUPFAM" id="SSF52540">
    <property type="entry name" value="P-loop containing nucleoside triphosphate hydrolases"/>
    <property type="match status" value="1"/>
</dbReference>
<dbReference type="PROSITE" id="PS50893">
    <property type="entry name" value="ABC_TRANSPORTER_2"/>
    <property type="match status" value="1"/>
</dbReference>
<dbReference type="Gene3D" id="3.40.50.300">
    <property type="entry name" value="P-loop containing nucleotide triphosphate hydrolases"/>
    <property type="match status" value="1"/>
</dbReference>
<dbReference type="Gene3D" id="1.20.1560.10">
    <property type="entry name" value="ABC transporter type 1, transmembrane domain"/>
    <property type="match status" value="1"/>
</dbReference>
<dbReference type="InterPro" id="IPR014223">
    <property type="entry name" value="ABC_CydC/D"/>
</dbReference>
<keyword evidence="11" id="KW-1185">Reference proteome</keyword>
<dbReference type="PANTHER" id="PTHR43394">
    <property type="entry name" value="ATP-DEPENDENT PERMEASE MDL1, MITOCHONDRIAL"/>
    <property type="match status" value="1"/>
</dbReference>
<evidence type="ECO:0000313" key="10">
    <source>
        <dbReference type="EMBL" id="SFH72293.1"/>
    </source>
</evidence>
<dbReference type="InterPro" id="IPR003593">
    <property type="entry name" value="AAA+_ATPase"/>
</dbReference>
<feature type="transmembrane region" description="Helical" evidence="7">
    <location>
        <begin position="173"/>
        <end position="193"/>
    </location>
</feature>
<sequence>MHNQQLKQILAVFKQDTWVRPFMKKYGKLLYLVLFLGFMTLFCGSALMFTSGFLISKSASQPENIMLVYVPIVLTRGFGIGRPAFRYVERLTSHNWVLKMTSDLRVRLYRSLEKEAVFFKEKYKTGDILAVLAEDIDHLQNLYLRTIFPTIISWLIYIVVIIGLGLFSVPFAFMMLLMMTVVVVLMPLVSLLVNGVKMERQKTARNHLYDQLTDAVLGVGDWLFSGRREDIVSSYEDSERAVRKDEYQIKRFDRMRDFLLQVFFALLAVVVLIWTSFVFKGNQGGAANWIAAFVLAIFPLVDAFAPIPAATSELTIYKDSVKRLNALPEAELEDTKPTSAAVALSKETFEELKVNQVVFSYEPDTKKVLNQLSLTVPKGEKLAILGKSGAGKSTLGRMIRGDLLPQSGSITLNEVPVQQLGEDISQWVGVINQSPHLFNTSVLNNVRLGNPSATDEEVIKTLYQVGLGKMIEQLPDGFHTVVEEAGGRFSGGEQQRIALARILLQNTPVVLLDEPTVGLDPVTEQTLLDTLFDALEGKTIIWITHHLQGVDQMDHVVFIEDGQVAIKGTPHKLLENNPRYQKLYKLDRGENQDAERGR</sequence>
<dbReference type="Pfam" id="PF00005">
    <property type="entry name" value="ABC_tran"/>
    <property type="match status" value="1"/>
</dbReference>
<feature type="transmembrane region" description="Helical" evidence="7">
    <location>
        <begin position="29"/>
        <end position="54"/>
    </location>
</feature>
<evidence type="ECO:0000259" key="9">
    <source>
        <dbReference type="PROSITE" id="PS50929"/>
    </source>
</evidence>
<evidence type="ECO:0000313" key="11">
    <source>
        <dbReference type="Proteomes" id="UP000198668"/>
    </source>
</evidence>
<comment type="subcellular location">
    <subcellularLocation>
        <location evidence="1">Cell membrane</location>
        <topology evidence="1">Multi-pass membrane protein</topology>
    </subcellularLocation>
</comment>
<dbReference type="InterPro" id="IPR017871">
    <property type="entry name" value="ABC_transporter-like_CS"/>
</dbReference>
<evidence type="ECO:0000259" key="8">
    <source>
        <dbReference type="PROSITE" id="PS50893"/>
    </source>
</evidence>
<keyword evidence="4 10" id="KW-0067">ATP-binding</keyword>
<dbReference type="PROSITE" id="PS50929">
    <property type="entry name" value="ABC_TM1F"/>
    <property type="match status" value="1"/>
</dbReference>
<dbReference type="GO" id="GO:0015421">
    <property type="term" value="F:ABC-type oligopeptide transporter activity"/>
    <property type="evidence" value="ECO:0007669"/>
    <property type="project" value="TreeGrafter"/>
</dbReference>
<name>A0A1I3CCZ0_9LACT</name>
<dbReference type="OrthoDB" id="9802264at2"/>
<keyword evidence="5 7" id="KW-1133">Transmembrane helix</keyword>
<feature type="transmembrane region" description="Helical" evidence="7">
    <location>
        <begin position="66"/>
        <end position="85"/>
    </location>
</feature>
<proteinExistence type="predicted"/>
<feature type="transmembrane region" description="Helical" evidence="7">
    <location>
        <begin position="147"/>
        <end position="167"/>
    </location>
</feature>
<reference evidence="10 11" key="1">
    <citation type="submission" date="2016-10" db="EMBL/GenBank/DDBJ databases">
        <authorList>
            <person name="de Groot N.N."/>
        </authorList>
    </citation>
    <scope>NUCLEOTIDE SEQUENCE [LARGE SCALE GENOMIC DNA]</scope>
    <source>
        <strain evidence="10 11">DSM 27630</strain>
    </source>
</reference>
<evidence type="ECO:0000256" key="5">
    <source>
        <dbReference type="ARBA" id="ARBA00022989"/>
    </source>
</evidence>
<evidence type="ECO:0000256" key="6">
    <source>
        <dbReference type="ARBA" id="ARBA00023136"/>
    </source>
</evidence>
<dbReference type="NCBIfam" id="TIGR02868">
    <property type="entry name" value="CydC"/>
    <property type="match status" value="1"/>
</dbReference>
<dbReference type="SMART" id="SM00382">
    <property type="entry name" value="AAA"/>
    <property type="match status" value="1"/>
</dbReference>
<feature type="domain" description="ABC transporter" evidence="8">
    <location>
        <begin position="352"/>
        <end position="586"/>
    </location>
</feature>
<evidence type="ECO:0000256" key="1">
    <source>
        <dbReference type="ARBA" id="ARBA00004651"/>
    </source>
</evidence>
<dbReference type="InterPro" id="IPR036640">
    <property type="entry name" value="ABC1_TM_sf"/>
</dbReference>
<dbReference type="SUPFAM" id="SSF90123">
    <property type="entry name" value="ABC transporter transmembrane region"/>
    <property type="match status" value="1"/>
</dbReference>
<dbReference type="GO" id="GO:0005886">
    <property type="term" value="C:plasma membrane"/>
    <property type="evidence" value="ECO:0007669"/>
    <property type="project" value="UniProtKB-SubCell"/>
</dbReference>
<dbReference type="InterPro" id="IPR003439">
    <property type="entry name" value="ABC_transporter-like_ATP-bd"/>
</dbReference>
<feature type="domain" description="ABC transmembrane type-1" evidence="9">
    <location>
        <begin position="32"/>
        <end position="298"/>
    </location>
</feature>
<gene>
    <name evidence="10" type="ORF">SAMN04489868_11638</name>
</gene>
<keyword evidence="2 7" id="KW-0812">Transmembrane</keyword>
<organism evidence="10 11">
    <name type="scientific">Pisciglobus halotolerans</name>
    <dbReference type="NCBI Taxonomy" id="745365"/>
    <lineage>
        <taxon>Bacteria</taxon>
        <taxon>Bacillati</taxon>
        <taxon>Bacillota</taxon>
        <taxon>Bacilli</taxon>
        <taxon>Lactobacillales</taxon>
        <taxon>Carnobacteriaceae</taxon>
    </lineage>
</organism>
<dbReference type="PANTHER" id="PTHR43394:SF1">
    <property type="entry name" value="ATP-BINDING CASSETTE SUB-FAMILY B MEMBER 10, MITOCHONDRIAL"/>
    <property type="match status" value="1"/>
</dbReference>
<dbReference type="InterPro" id="IPR011527">
    <property type="entry name" value="ABC1_TM_dom"/>
</dbReference>
<evidence type="ECO:0000256" key="3">
    <source>
        <dbReference type="ARBA" id="ARBA00022741"/>
    </source>
</evidence>